<protein>
    <submittedName>
        <fullName evidence="1">Uncharacterized protein</fullName>
    </submittedName>
</protein>
<dbReference type="Proteomes" id="UP001148662">
    <property type="component" value="Unassembled WGS sequence"/>
</dbReference>
<gene>
    <name evidence="1" type="ORF">NM688_g8928</name>
</gene>
<keyword evidence="2" id="KW-1185">Reference proteome</keyword>
<evidence type="ECO:0000313" key="2">
    <source>
        <dbReference type="Proteomes" id="UP001148662"/>
    </source>
</evidence>
<sequence>MTSTDHNRAIYGVDGDENYDVKDEATEEHAVRAPETTHLRGWSAMDKTVREVDEEKIEDTNKDLDALLSFAGLFSAVVTAFVLYSFQNLQEDKTDTVVGLLRQISSQINSSGAQSSVTPSTVPANFSPPGSAIAVNVLWLASLMISLVAASFSIIVKQWLRMYLLVDPAYISPRARLRVRHFRYAGLEDWSVFSIASSLPFLLQVALFLFFVGMCVFTMAVHASVGGTSIAVVVGWGTLFTIVTLAPFLSSRCPYKTPLLNDRIPVWREKLFRTKYFRPLYIGPVGSVSSPYFKGRDLEGQGDLEVPLDECIAAKDHTGDFDIICSNDALLQDDNLFDAATHESLQREQAAPASLVDLACNIIQHRIPDARKEDIIVLSSPPPVAPKCWNTVVDAVARALEAKLQDPGKNTLLTVSHWTSGISLVFCHPAQSLPSQQRVCHALLSEIVFEETCSILQKMWQHENSLRTSVANVWPMVKLGLQDHPASHKIRVVRELLRRRIAHLARVSDAGLVDAIFELLSDSECDSVVQLLADVVDRQFLALENIPGTKWEKDAETIIQIVLNNSTYWCTDHHQMASDPVAIWFGNSGYLIPFSNMDRETFNWFFCYLKVRAKTAVLARFGDNTANGPARRAILWNLANMLHRHNSEDLSPQPDVAQVLLATSSSIFQMLRNVQFSDLTEFRAVITALCRELLPALEHLGSEQLVVARGSADHIQDCLRQLDSD</sequence>
<comment type="caution">
    <text evidence="1">The sequence shown here is derived from an EMBL/GenBank/DDBJ whole genome shotgun (WGS) entry which is preliminary data.</text>
</comment>
<accession>A0ACC1RPY9</accession>
<organism evidence="1 2">
    <name type="scientific">Phlebia brevispora</name>
    <dbReference type="NCBI Taxonomy" id="194682"/>
    <lineage>
        <taxon>Eukaryota</taxon>
        <taxon>Fungi</taxon>
        <taxon>Dikarya</taxon>
        <taxon>Basidiomycota</taxon>
        <taxon>Agaricomycotina</taxon>
        <taxon>Agaricomycetes</taxon>
        <taxon>Polyporales</taxon>
        <taxon>Meruliaceae</taxon>
        <taxon>Phlebia</taxon>
    </lineage>
</organism>
<evidence type="ECO:0000313" key="1">
    <source>
        <dbReference type="EMBL" id="KAJ3522074.1"/>
    </source>
</evidence>
<proteinExistence type="predicted"/>
<dbReference type="EMBL" id="JANHOG010002568">
    <property type="protein sequence ID" value="KAJ3522074.1"/>
    <property type="molecule type" value="Genomic_DNA"/>
</dbReference>
<reference evidence="1" key="1">
    <citation type="submission" date="2022-07" db="EMBL/GenBank/DDBJ databases">
        <title>Genome Sequence of Phlebia brevispora.</title>
        <authorList>
            <person name="Buettner E."/>
        </authorList>
    </citation>
    <scope>NUCLEOTIDE SEQUENCE</scope>
    <source>
        <strain evidence="1">MPL23</strain>
    </source>
</reference>
<name>A0ACC1RPY9_9APHY</name>